<evidence type="ECO:0000313" key="3">
    <source>
        <dbReference type="Proteomes" id="UP000242913"/>
    </source>
</evidence>
<name>A0A238C2X2_9BILA</name>
<proteinExistence type="predicted"/>
<feature type="compositionally biased region" description="Basic and acidic residues" evidence="1">
    <location>
        <begin position="100"/>
        <end position="109"/>
    </location>
</feature>
<dbReference type="Proteomes" id="UP000242913">
    <property type="component" value="Unassembled WGS sequence"/>
</dbReference>
<gene>
    <name evidence="2" type="ORF">X798_01343</name>
</gene>
<evidence type="ECO:0000313" key="2">
    <source>
        <dbReference type="EMBL" id="OZC11485.1"/>
    </source>
</evidence>
<reference evidence="2 3" key="1">
    <citation type="submission" date="2015-12" db="EMBL/GenBank/DDBJ databases">
        <title>Draft genome of the nematode, Onchocerca flexuosa.</title>
        <authorList>
            <person name="Mitreva M."/>
        </authorList>
    </citation>
    <scope>NUCLEOTIDE SEQUENCE [LARGE SCALE GENOMIC DNA]</scope>
    <source>
        <strain evidence="2">Red Deer</strain>
    </source>
</reference>
<accession>A0A238C2X2</accession>
<organism evidence="2 3">
    <name type="scientific">Onchocerca flexuosa</name>
    <dbReference type="NCBI Taxonomy" id="387005"/>
    <lineage>
        <taxon>Eukaryota</taxon>
        <taxon>Metazoa</taxon>
        <taxon>Ecdysozoa</taxon>
        <taxon>Nematoda</taxon>
        <taxon>Chromadorea</taxon>
        <taxon>Rhabditida</taxon>
        <taxon>Spirurina</taxon>
        <taxon>Spiruromorpha</taxon>
        <taxon>Filarioidea</taxon>
        <taxon>Onchocercidae</taxon>
        <taxon>Onchocerca</taxon>
    </lineage>
</organism>
<evidence type="ECO:0000256" key="1">
    <source>
        <dbReference type="SAM" id="MobiDB-lite"/>
    </source>
</evidence>
<keyword evidence="3" id="KW-1185">Reference proteome</keyword>
<sequence>MAVARKDAFVVSTVFERIAVVGCEGIAVPRRAEGGIWKEIRKEHLKERVVMPTTATTLLIAQKYHLSSLAAPLITVNGIIESATSGNSHNRDSDAILSKHAGETSEKGV</sequence>
<protein>
    <submittedName>
        <fullName evidence="2">Uncharacterized protein</fullName>
    </submittedName>
</protein>
<feature type="region of interest" description="Disordered" evidence="1">
    <location>
        <begin position="83"/>
        <end position="109"/>
    </location>
</feature>
<dbReference type="AlphaFoldDB" id="A0A238C2X2"/>
<dbReference type="EMBL" id="KZ269980">
    <property type="protein sequence ID" value="OZC11485.1"/>
    <property type="molecule type" value="Genomic_DNA"/>
</dbReference>